<sequence>SPQNASRLSSSVNLMSQTMEPRSRACSSELARLNNSNCLSSGCRLSEETASRRADSCSRYSARTRRRISDNGERRRGGG</sequence>
<reference evidence="2" key="2">
    <citation type="submission" date="2016-06" db="EMBL/GenBank/DDBJ databases">
        <title>The genome of a short-lived fish provides insights into sex chromosome evolution and the genetic control of aging.</title>
        <authorList>
            <person name="Reichwald K."/>
            <person name="Felder M."/>
            <person name="Petzold A."/>
            <person name="Koch P."/>
            <person name="Groth M."/>
            <person name="Platzer M."/>
        </authorList>
    </citation>
    <scope>NUCLEOTIDE SEQUENCE</scope>
    <source>
        <tissue evidence="2">Brain</tissue>
    </source>
</reference>
<dbReference type="EMBL" id="HAEE01000221">
    <property type="protein sequence ID" value="SBR20237.1"/>
    <property type="molecule type" value="Transcribed_RNA"/>
</dbReference>
<gene>
    <name evidence="2" type="primary">Nfu_g_1_024608</name>
</gene>
<feature type="non-terminal residue" evidence="2">
    <location>
        <position position="79"/>
    </location>
</feature>
<dbReference type="AlphaFoldDB" id="A0A1A8JJG1"/>
<proteinExistence type="predicted"/>
<feature type="non-terminal residue" evidence="2">
    <location>
        <position position="1"/>
    </location>
</feature>
<evidence type="ECO:0000256" key="1">
    <source>
        <dbReference type="SAM" id="MobiDB-lite"/>
    </source>
</evidence>
<protein>
    <submittedName>
        <fullName evidence="2">Uncharacterized protein</fullName>
    </submittedName>
</protein>
<feature type="region of interest" description="Disordered" evidence="1">
    <location>
        <begin position="1"/>
        <end position="20"/>
    </location>
</feature>
<organism evidence="2">
    <name type="scientific">Nothobranchius kuhntae</name>
    <name type="common">Beira killifish</name>
    <dbReference type="NCBI Taxonomy" id="321403"/>
    <lineage>
        <taxon>Eukaryota</taxon>
        <taxon>Metazoa</taxon>
        <taxon>Chordata</taxon>
        <taxon>Craniata</taxon>
        <taxon>Vertebrata</taxon>
        <taxon>Euteleostomi</taxon>
        <taxon>Actinopterygii</taxon>
        <taxon>Neopterygii</taxon>
        <taxon>Teleostei</taxon>
        <taxon>Neoteleostei</taxon>
        <taxon>Acanthomorphata</taxon>
        <taxon>Ovalentaria</taxon>
        <taxon>Atherinomorphae</taxon>
        <taxon>Cyprinodontiformes</taxon>
        <taxon>Nothobranchiidae</taxon>
        <taxon>Nothobranchius</taxon>
    </lineage>
</organism>
<feature type="region of interest" description="Disordered" evidence="1">
    <location>
        <begin position="49"/>
        <end position="79"/>
    </location>
</feature>
<name>A0A1A8JJG1_NOTKU</name>
<feature type="compositionally biased region" description="Basic and acidic residues" evidence="1">
    <location>
        <begin position="67"/>
        <end position="79"/>
    </location>
</feature>
<accession>A0A1A8JJG1</accession>
<reference evidence="2" key="1">
    <citation type="submission" date="2016-05" db="EMBL/GenBank/DDBJ databases">
        <authorList>
            <person name="Lavstsen T."/>
            <person name="Jespersen J.S."/>
        </authorList>
    </citation>
    <scope>NUCLEOTIDE SEQUENCE</scope>
    <source>
        <tissue evidence="2">Brain</tissue>
    </source>
</reference>
<evidence type="ECO:0000313" key="2">
    <source>
        <dbReference type="EMBL" id="SBR20237.1"/>
    </source>
</evidence>